<evidence type="ECO:0000313" key="3">
    <source>
        <dbReference type="Proteomes" id="UP000015524"/>
    </source>
</evidence>
<keyword evidence="3" id="KW-1185">Reference proteome</keyword>
<dbReference type="SUPFAM" id="SSF56281">
    <property type="entry name" value="Metallo-hydrolase/oxidoreductase"/>
    <property type="match status" value="1"/>
</dbReference>
<evidence type="ECO:0000313" key="2">
    <source>
        <dbReference type="EMBL" id="EQB01125.1"/>
    </source>
</evidence>
<protein>
    <submittedName>
        <fullName evidence="2">Hydrolase</fullName>
    </submittedName>
</protein>
<sequence length="422" mass="46962">MSLIWQRFGERMGRLFRKIAGGLGLALLFLLIALCLAITIVPPFLDRIYYEGPASRHFDGAHFFNPDGEDDAAPRGRNLHIAIARYLMGRDEQPVWPDTIAVTPTRPAPFAAPRGMVATWVGHATVLVQAAGLNILTDPIWSDRAGPFNLIGPRRVAQPGIRFDDLPKIDLIVISHNHYDHLDIPTLKRLWDRDRPRIVTGLGNDAILKAAGIPSTALDWGRSISGAALGGLSGLDGLSADTVIQCENYEHCPDYRVHVTRNHHWSSRWATDRNRALWSSFVIETRAGNIFFAGDTGAGDMMWPEEAARLGPIRLAILPIGAFRFQKGQMESGAHIGPEQAVRVFERLKASTAIPVHWGTFRLSYEQWDTPPRMLELFLRCEGIERKRFAPLRIGQSIPVPAYTPVARGAKRCDRRAIAALE</sequence>
<dbReference type="PANTHER" id="PTHR15032">
    <property type="entry name" value="N-ACYL-PHOSPHATIDYLETHANOLAMINE-HYDROLYZING PHOSPHOLIPASE D"/>
    <property type="match status" value="1"/>
</dbReference>
<dbReference type="Proteomes" id="UP000015524">
    <property type="component" value="Unassembled WGS sequence"/>
</dbReference>
<gene>
    <name evidence="2" type="ORF">L485_11715</name>
</gene>
<reference evidence="2 3" key="1">
    <citation type="journal article" date="2013" name="Genome Announc.">
        <title>Draft Genome Sequence of a Hexachlorocyclohexane-Degrading Bacterium, Sphingobium baderi Strain LL03T.</title>
        <authorList>
            <person name="Kaur J."/>
            <person name="Verma H."/>
            <person name="Tripathi C."/>
            <person name="Khurana J.P."/>
            <person name="Lal R."/>
        </authorList>
    </citation>
    <scope>NUCLEOTIDE SEQUENCE [LARGE SCALE GENOMIC DNA]</scope>
    <source>
        <strain evidence="2 3">LL03</strain>
    </source>
</reference>
<dbReference type="InterPro" id="IPR036866">
    <property type="entry name" value="RibonucZ/Hydroxyglut_hydro"/>
</dbReference>
<feature type="domain" description="Metallo-beta-lactamase" evidence="1">
    <location>
        <begin position="134"/>
        <end position="358"/>
    </location>
</feature>
<organism evidence="2 3">
    <name type="scientific">Sphingobium baderi LL03</name>
    <dbReference type="NCBI Taxonomy" id="1114964"/>
    <lineage>
        <taxon>Bacteria</taxon>
        <taxon>Pseudomonadati</taxon>
        <taxon>Pseudomonadota</taxon>
        <taxon>Alphaproteobacteria</taxon>
        <taxon>Sphingomonadales</taxon>
        <taxon>Sphingomonadaceae</taxon>
        <taxon>Sphingobium</taxon>
    </lineage>
</organism>
<evidence type="ECO:0000259" key="1">
    <source>
        <dbReference type="Pfam" id="PF12706"/>
    </source>
</evidence>
<proteinExistence type="predicted"/>
<dbReference type="Gene3D" id="3.60.15.10">
    <property type="entry name" value="Ribonuclease Z/Hydroxyacylglutathione hydrolase-like"/>
    <property type="match status" value="1"/>
</dbReference>
<accession>T0HP54</accession>
<name>T0HP54_9SPHN</name>
<dbReference type="PATRIC" id="fig|1114964.3.peg.2291"/>
<comment type="caution">
    <text evidence="2">The sequence shown here is derived from an EMBL/GenBank/DDBJ whole genome shotgun (WGS) entry which is preliminary data.</text>
</comment>
<dbReference type="PANTHER" id="PTHR15032:SF4">
    <property type="entry name" value="N-ACYL-PHOSPHATIDYLETHANOLAMINE-HYDROLYZING PHOSPHOLIPASE D"/>
    <property type="match status" value="1"/>
</dbReference>
<dbReference type="eggNOG" id="COG2220">
    <property type="taxonomic scope" value="Bacteria"/>
</dbReference>
<dbReference type="AlphaFoldDB" id="T0HP54"/>
<dbReference type="EMBL" id="ATIB01000062">
    <property type="protein sequence ID" value="EQB01125.1"/>
    <property type="molecule type" value="Genomic_DNA"/>
</dbReference>
<dbReference type="GO" id="GO:0005737">
    <property type="term" value="C:cytoplasm"/>
    <property type="evidence" value="ECO:0007669"/>
    <property type="project" value="TreeGrafter"/>
</dbReference>
<dbReference type="Pfam" id="PF12706">
    <property type="entry name" value="Lactamase_B_2"/>
    <property type="match status" value="1"/>
</dbReference>
<dbReference type="InterPro" id="IPR001279">
    <property type="entry name" value="Metallo-B-lactamas"/>
</dbReference>
<keyword evidence="2" id="KW-0378">Hydrolase</keyword>
<dbReference type="GO" id="GO:0016787">
    <property type="term" value="F:hydrolase activity"/>
    <property type="evidence" value="ECO:0007669"/>
    <property type="project" value="UniProtKB-KW"/>
</dbReference>